<organism evidence="3 4">
    <name type="scientific">Treponema putidum</name>
    <dbReference type="NCBI Taxonomy" id="221027"/>
    <lineage>
        <taxon>Bacteria</taxon>
        <taxon>Pseudomonadati</taxon>
        <taxon>Spirochaetota</taxon>
        <taxon>Spirochaetia</taxon>
        <taxon>Spirochaetales</taxon>
        <taxon>Treponemataceae</taxon>
        <taxon>Treponema</taxon>
    </lineage>
</organism>
<evidence type="ECO:0000256" key="1">
    <source>
        <dbReference type="ARBA" id="ARBA00007637"/>
    </source>
</evidence>
<dbReference type="PANTHER" id="PTHR43000">
    <property type="entry name" value="DTDP-D-GLUCOSE 4,6-DEHYDRATASE-RELATED"/>
    <property type="match status" value="1"/>
</dbReference>
<reference evidence="3" key="1">
    <citation type="submission" date="2019-04" db="EMBL/GenBank/DDBJ databases">
        <title>Whole genome sequencing of oral phylogroup 2 treponemes.</title>
        <authorList>
            <person name="Chan Y."/>
            <person name="Zeng H.H."/>
            <person name="Yu X.L."/>
            <person name="Leung W.K."/>
            <person name="Watt R.M."/>
        </authorList>
    </citation>
    <scope>NUCLEOTIDE SEQUENCE</scope>
    <source>
        <strain evidence="3">OMZ 847</strain>
    </source>
</reference>
<dbReference type="InterPro" id="IPR001509">
    <property type="entry name" value="Epimerase_deHydtase"/>
</dbReference>
<proteinExistence type="inferred from homology"/>
<comment type="similarity">
    <text evidence="1">Belongs to the NAD(P)-dependent epimerase/dehydratase family.</text>
</comment>
<evidence type="ECO:0000313" key="3">
    <source>
        <dbReference type="EMBL" id="UTY28298.1"/>
    </source>
</evidence>
<accession>A0ABY5HS81</accession>
<evidence type="ECO:0000259" key="2">
    <source>
        <dbReference type="Pfam" id="PF01370"/>
    </source>
</evidence>
<keyword evidence="4" id="KW-1185">Reference proteome</keyword>
<dbReference type="Pfam" id="PF01370">
    <property type="entry name" value="Epimerase"/>
    <property type="match status" value="1"/>
</dbReference>
<feature type="domain" description="NAD-dependent epimerase/dehydratase" evidence="2">
    <location>
        <begin position="31"/>
        <end position="239"/>
    </location>
</feature>
<dbReference type="Proteomes" id="UP001059401">
    <property type="component" value="Chromosome"/>
</dbReference>
<evidence type="ECO:0000313" key="4">
    <source>
        <dbReference type="Proteomes" id="UP001059401"/>
    </source>
</evidence>
<protein>
    <submittedName>
        <fullName evidence="3">SDR family oxidoreductase</fullName>
    </submittedName>
</protein>
<dbReference type="SUPFAM" id="SSF51735">
    <property type="entry name" value="NAD(P)-binding Rossmann-fold domains"/>
    <property type="match status" value="1"/>
</dbReference>
<dbReference type="EMBL" id="CP038802">
    <property type="protein sequence ID" value="UTY28298.1"/>
    <property type="molecule type" value="Genomic_DNA"/>
</dbReference>
<name>A0ABY5HS81_9SPIR</name>
<dbReference type="InterPro" id="IPR036291">
    <property type="entry name" value="NAD(P)-bd_dom_sf"/>
</dbReference>
<gene>
    <name evidence="3" type="ORF">E4N76_04380</name>
</gene>
<sequence>MIGILLNRLFPNVIKHFPACKLMKVSSNMKILCTGATGFIGSYLVPALLNKKHNVAVLKRKISNLKQLEKQKDNLTVYDYVNYQDIENALQEYKPDLIIHLATLYINNHSKEELQALINSNILFGTQVLEAMQNTGVIKILNFGTRWQHINDELYNPANLYAATKQAFYDILRWYNKNGIRSKTLELCDTFGKNDTRKKIVSLLIDACRNKVPLDLSPGEQILDITYIDDLVEYIISNIEDNGFYDNAIVQIIGTEIKLKDLGMLIEKQYGVKGFLRWGAKGYRKNEVMSPPLCENIAKAQLTADIHTALTTTCNLDRQ</sequence>
<dbReference type="Gene3D" id="3.40.50.720">
    <property type="entry name" value="NAD(P)-binding Rossmann-like Domain"/>
    <property type="match status" value="1"/>
</dbReference>